<evidence type="ECO:0000313" key="2">
    <source>
        <dbReference type="Proteomes" id="UP001185028"/>
    </source>
</evidence>
<dbReference type="EMBL" id="JAVDQH010000004">
    <property type="protein sequence ID" value="MDR6243537.1"/>
    <property type="molecule type" value="Genomic_DNA"/>
</dbReference>
<name>A0ABU1IYU7_9BACL</name>
<dbReference type="RefSeq" id="WP_188773718.1">
    <property type="nucleotide sequence ID" value="NZ_BMMB01000001.1"/>
</dbReference>
<evidence type="ECO:0000313" key="1">
    <source>
        <dbReference type="EMBL" id="MDR6243537.1"/>
    </source>
</evidence>
<dbReference type="InterPro" id="IPR027417">
    <property type="entry name" value="P-loop_NTPase"/>
</dbReference>
<reference evidence="1 2" key="1">
    <citation type="submission" date="2023-07" db="EMBL/GenBank/DDBJ databases">
        <title>Genomic Encyclopedia of Type Strains, Phase IV (KMG-IV): sequencing the most valuable type-strain genomes for metagenomic binning, comparative biology and taxonomic classification.</title>
        <authorList>
            <person name="Goeker M."/>
        </authorList>
    </citation>
    <scope>NUCLEOTIDE SEQUENCE [LARGE SCALE GENOMIC DNA]</scope>
    <source>
        <strain evidence="1 2">DSM 22170</strain>
    </source>
</reference>
<dbReference type="SUPFAM" id="SSF52540">
    <property type="entry name" value="P-loop containing nucleoside triphosphate hydrolases"/>
    <property type="match status" value="1"/>
</dbReference>
<dbReference type="Proteomes" id="UP001185028">
    <property type="component" value="Unassembled WGS sequence"/>
</dbReference>
<dbReference type="Gene3D" id="3.40.50.300">
    <property type="entry name" value="P-loop containing nucleotide triphosphate hydrolases"/>
    <property type="match status" value="1"/>
</dbReference>
<keyword evidence="2" id="KW-1185">Reference proteome</keyword>
<accession>A0ABU1IYU7</accession>
<sequence length="829" mass="97395">MLTGDFQSVLEMWESKIKSIEKFQSEPLTETDTRCKIIDPIIFDILGWKQENVKMEPKVEAGYIDYFCESESNKFVIEAKRTNVLFNMPSSSGGYKTKILSKNKELFAAIAQARSYAQEKYCDFCVVSNGLNFAICKTYVTEEESDVYIINGKDSMRKNLHIIFEVMSPYKEGRKFFFENVFKNKAYRTPPQFSNVYKNSLYNVDKQIDTNKLASFLKNYMDKYFRNVDSNPELLNEVYCNTDKLGSYGLELRTYLRDRVPFFNSPVEEVVVEGLSAGSISRDYTLKFQANNNGHLFLLLGNLGAGKTTFIKRFYTKILDEPTRKKLVWINIDFMRYSSETSFSDFIYECIERYFRQDYKGFKINSLQVLEEIYKEEIVEKEDGGLWELLNDESKNQEKYNFFQSKQKNKFEHLANQIEYIRKKYANEVCLVFDNVDHHSVEKQMEICSFATEKATQLKSLIILSLRDETMWSMKSNLPSNAYNNTSYYQIIPPDVIEMIQKRINLVKKDVKNEKVYFDAIQSGQPMGITLKTKEVFETIENTIKNSQTKNLLEQISSGNMRYALEFFSDMNTSGHTNLIKLFKDLTFKDQPKMLNHWEVLKSIALGKYEIYNNDKSSVANLFQTFEDGFFSHFVLIRVLEKLNERKNEQFNTDVGKGYIPINSLLDSLQPYCISEPSLRQVLIPLLRSYLIDSDIGSRKHQDKNYYDKIKLVKLTPAGKYYIDELMGSFQYLEIILQDTPIHDHTILRELTDHIYFSKRETNRDQWERKFKIVEQFLAYLEKEENNDFSYFSSAGITKWGKIVPNIRSIYDKDKQRIMKQLSKHKVFN</sequence>
<organism evidence="1 2">
    <name type="scientific">Paenibacillus hunanensis</name>
    <dbReference type="NCBI Taxonomy" id="539262"/>
    <lineage>
        <taxon>Bacteria</taxon>
        <taxon>Bacillati</taxon>
        <taxon>Bacillota</taxon>
        <taxon>Bacilli</taxon>
        <taxon>Bacillales</taxon>
        <taxon>Paenibacillaceae</taxon>
        <taxon>Paenibacillus</taxon>
    </lineage>
</organism>
<comment type="caution">
    <text evidence="1">The sequence shown here is derived from an EMBL/GenBank/DDBJ whole genome shotgun (WGS) entry which is preliminary data.</text>
</comment>
<gene>
    <name evidence="1" type="ORF">JOC58_001424</name>
</gene>
<protein>
    <submittedName>
        <fullName evidence="1">Recombinational DNA repair protein RecR</fullName>
    </submittedName>
</protein>
<proteinExistence type="predicted"/>